<feature type="chain" id="PRO_5044551560" evidence="1">
    <location>
        <begin position="17"/>
        <end position="153"/>
    </location>
</feature>
<gene>
    <name evidence="2" type="ORF">HPBE_LOCUS10096</name>
</gene>
<dbReference type="WBParaSite" id="HPBE_0001009501-mRNA-1">
    <property type="protein sequence ID" value="HPBE_0001009501-mRNA-1"/>
    <property type="gene ID" value="HPBE_0001009501"/>
</dbReference>
<proteinExistence type="predicted"/>
<evidence type="ECO:0000313" key="3">
    <source>
        <dbReference type="Proteomes" id="UP000050761"/>
    </source>
</evidence>
<evidence type="ECO:0000256" key="1">
    <source>
        <dbReference type="SAM" id="SignalP"/>
    </source>
</evidence>
<organism evidence="3 4">
    <name type="scientific">Heligmosomoides polygyrus</name>
    <name type="common">Parasitic roundworm</name>
    <dbReference type="NCBI Taxonomy" id="6339"/>
    <lineage>
        <taxon>Eukaryota</taxon>
        <taxon>Metazoa</taxon>
        <taxon>Ecdysozoa</taxon>
        <taxon>Nematoda</taxon>
        <taxon>Chromadorea</taxon>
        <taxon>Rhabditida</taxon>
        <taxon>Rhabditina</taxon>
        <taxon>Rhabditomorpha</taxon>
        <taxon>Strongyloidea</taxon>
        <taxon>Heligmosomidae</taxon>
        <taxon>Heligmosomoides</taxon>
    </lineage>
</organism>
<evidence type="ECO:0000313" key="2">
    <source>
        <dbReference type="EMBL" id="VDO83650.1"/>
    </source>
</evidence>
<keyword evidence="3" id="KW-1185">Reference proteome</keyword>
<dbReference type="EMBL" id="UZAH01026647">
    <property type="protein sequence ID" value="VDO83650.1"/>
    <property type="molecule type" value="Genomic_DNA"/>
</dbReference>
<protein>
    <submittedName>
        <fullName evidence="2 4">Uncharacterized protein</fullName>
    </submittedName>
</protein>
<reference evidence="2 3" key="1">
    <citation type="submission" date="2018-11" db="EMBL/GenBank/DDBJ databases">
        <authorList>
            <consortium name="Pathogen Informatics"/>
        </authorList>
    </citation>
    <scope>NUCLEOTIDE SEQUENCE [LARGE SCALE GENOMIC DNA]</scope>
</reference>
<reference evidence="4" key="2">
    <citation type="submission" date="2019-09" db="UniProtKB">
        <authorList>
            <consortium name="WormBaseParasite"/>
        </authorList>
    </citation>
    <scope>IDENTIFICATION</scope>
</reference>
<sequence>MHFVTVLFIIPALVTAHNMCYRGNAKSYSYTYKYRENFEVHHQKALEEIRQAFAATRGVNQIDNPFEKNEYRGDLFFLELKELEATFPGQNPITVKELIGYDTKQFRKVWVTYIVNDNPSGVNPKIVLAQNGAFEMVEGNCIPLFSPDSRLYL</sequence>
<evidence type="ECO:0000313" key="4">
    <source>
        <dbReference type="WBParaSite" id="HPBE_0001009501-mRNA-1"/>
    </source>
</evidence>
<accession>A0A183FQQ5</accession>
<dbReference type="Proteomes" id="UP000050761">
    <property type="component" value="Unassembled WGS sequence"/>
</dbReference>
<name>A0A183FQQ5_HELPZ</name>
<keyword evidence="1" id="KW-0732">Signal</keyword>
<accession>A0A3P7Y779</accession>
<dbReference type="AlphaFoldDB" id="A0A183FQQ5"/>
<feature type="signal peptide" evidence="1">
    <location>
        <begin position="1"/>
        <end position="16"/>
    </location>
</feature>